<evidence type="ECO:0008006" key="4">
    <source>
        <dbReference type="Google" id="ProtNLM"/>
    </source>
</evidence>
<gene>
    <name evidence="2" type="ORF">CJD_A0208</name>
</gene>
<name>B1V7B0_CLOPF</name>
<evidence type="ECO:0000313" key="2">
    <source>
        <dbReference type="EMBL" id="EDT70293.1"/>
    </source>
</evidence>
<feature type="compositionally biased region" description="Basic residues" evidence="1">
    <location>
        <begin position="346"/>
        <end position="355"/>
    </location>
</feature>
<accession>B1V7B0</accession>
<proteinExistence type="predicted"/>
<feature type="region of interest" description="Disordered" evidence="1">
    <location>
        <begin position="388"/>
        <end position="431"/>
    </location>
</feature>
<reference evidence="2 3" key="1">
    <citation type="submission" date="2008-03" db="EMBL/GenBank/DDBJ databases">
        <authorList>
            <person name="Paulsen I."/>
            <person name="Sebastian Y."/>
        </authorList>
    </citation>
    <scope>NUCLEOTIDE SEQUENCE [LARGE SCALE GENOMIC DNA]</scope>
    <source>
        <strain evidence="3">D str. JGS1721</strain>
    </source>
</reference>
<feature type="compositionally biased region" description="Basic and acidic residues" evidence="1">
    <location>
        <begin position="356"/>
        <end position="367"/>
    </location>
</feature>
<dbReference type="NCBIfam" id="NF041498">
    <property type="entry name" value="MobP2"/>
    <property type="match status" value="1"/>
</dbReference>
<dbReference type="EMBL" id="ABOO01000058">
    <property type="protein sequence ID" value="EDT70293.1"/>
    <property type="molecule type" value="Genomic_DNA"/>
</dbReference>
<evidence type="ECO:0000256" key="1">
    <source>
        <dbReference type="SAM" id="MobiDB-lite"/>
    </source>
</evidence>
<sequence length="491" mass="59311">MSKEDKKIIPAIVHKVRWVSCGSKKFKSYIDYIDRDEATRNHNFDDFSLYNDYMGNPEKSGSLFTEKNDYMTKKEIKELKKNFELAQKNKSMMWQDVFSFNNDWLIENGYLNPNTKVLDEAKIRNAIRKSMAELTKDGNENELIWSASIHYNTRHIHVHVASVELKPNKENLKKDFRERGKRKMKVIKTMKSKFINDLRNRDEFYQELDVLVRDNMVGSKKEYSFMKDRMLREKMLDMLRHLPKDKREWNYERIKEAKPYVDSLSKYYVENFCRDDFQRFKKMVIEDRKEQLKIYGTPKDLSKLSEPHYKEADLYRRMGNTIIKELKDFVKEEEYKNKRLQYLKEKKKYKNKSYRSKKENEKKNKINLVDSKKNYDIKIDQEINKPFEEKEANNNEVKKADNNLKNEKSEENKNDILDDKKSSDNKLNSLNLSNRNFESKYKNENKSMRFNLAVAMNNVKRAIRNDLEHYINMLEFEKMERQKEYESGLEI</sequence>
<dbReference type="InterPro" id="IPR048101">
    <property type="entry name" value="MobP2"/>
</dbReference>
<dbReference type="AlphaFoldDB" id="B1V7B0"/>
<feature type="region of interest" description="Disordered" evidence="1">
    <location>
        <begin position="346"/>
        <end position="367"/>
    </location>
</feature>
<dbReference type="Pfam" id="PF18555">
    <property type="entry name" value="MobL"/>
    <property type="match status" value="1"/>
</dbReference>
<feature type="compositionally biased region" description="Basic and acidic residues" evidence="1">
    <location>
        <begin position="388"/>
        <end position="424"/>
    </location>
</feature>
<evidence type="ECO:0000313" key="3">
    <source>
        <dbReference type="Proteomes" id="UP000003188"/>
    </source>
</evidence>
<comment type="caution">
    <text evidence="2">The sequence shown here is derived from an EMBL/GenBank/DDBJ whole genome shotgun (WGS) entry which is preliminary data.</text>
</comment>
<protein>
    <recommendedName>
        <fullName evidence="4">Relaxase</fullName>
    </recommendedName>
</protein>
<dbReference type="InterPro" id="IPR041073">
    <property type="entry name" value="MobL"/>
</dbReference>
<dbReference type="RefSeq" id="WP_003476279.1">
    <property type="nucleotide sequence ID" value="NZ_ABOO01000058.1"/>
</dbReference>
<dbReference type="Proteomes" id="UP000003188">
    <property type="component" value="Unassembled WGS sequence"/>
</dbReference>
<organism evidence="2 3">
    <name type="scientific">Clostridium perfringens D str. JGS1721</name>
    <dbReference type="NCBI Taxonomy" id="488537"/>
    <lineage>
        <taxon>Bacteria</taxon>
        <taxon>Bacillati</taxon>
        <taxon>Bacillota</taxon>
        <taxon>Clostridia</taxon>
        <taxon>Eubacteriales</taxon>
        <taxon>Clostridiaceae</taxon>
        <taxon>Clostridium</taxon>
    </lineage>
</organism>